<evidence type="ECO:0000313" key="3">
    <source>
        <dbReference type="Proteomes" id="UP000050783"/>
    </source>
</evidence>
<evidence type="ECO:0000259" key="1">
    <source>
        <dbReference type="Pfam" id="PF05050"/>
    </source>
</evidence>
<name>A0A0P1EF67_9RHOB</name>
<gene>
    <name evidence="2" type="ORF">RUA4292_02433</name>
</gene>
<protein>
    <submittedName>
        <fullName evidence="2">Methyltransferase, FkbM family</fullName>
    </submittedName>
</protein>
<sequence length="231" mass="26458">MKILNKIRNSVSKRLNPQNTRYYGLNALDQKLEPYLDFDNGSFVELGANDGVTQSNTYYFEKERGWQGVLIEPAPHNFLKCFSLRGSRSKVFCNACVEFGFPDRLIEMVYANLMSVSVGQELDLADRSEHLKNAQLHMKETEVSFSFGAVARPLNEILIEAEAPSRVNLLSLDVEGAELNVLKGIDHDRFRFDFMLIECRDLDRLQGFLGTVGYKLETALNQQDYLFRNNR</sequence>
<dbReference type="PANTHER" id="PTHR34009:SF2">
    <property type="entry name" value="PROTEIN STAR"/>
    <property type="match status" value="1"/>
</dbReference>
<dbReference type="AlphaFoldDB" id="A0A0P1EF67"/>
<dbReference type="Proteomes" id="UP000050783">
    <property type="component" value="Unassembled WGS sequence"/>
</dbReference>
<dbReference type="PANTHER" id="PTHR34009">
    <property type="entry name" value="PROTEIN STAR"/>
    <property type="match status" value="1"/>
</dbReference>
<dbReference type="NCBIfam" id="TIGR01444">
    <property type="entry name" value="fkbM_fam"/>
    <property type="match status" value="1"/>
</dbReference>
<feature type="domain" description="Methyltransferase FkbM" evidence="1">
    <location>
        <begin position="46"/>
        <end position="201"/>
    </location>
</feature>
<keyword evidence="2" id="KW-0489">Methyltransferase</keyword>
<dbReference type="OrthoDB" id="938855at2"/>
<organism evidence="2 3">
    <name type="scientific">Ruegeria atlantica</name>
    <dbReference type="NCBI Taxonomy" id="81569"/>
    <lineage>
        <taxon>Bacteria</taxon>
        <taxon>Pseudomonadati</taxon>
        <taxon>Pseudomonadota</taxon>
        <taxon>Alphaproteobacteria</taxon>
        <taxon>Rhodobacterales</taxon>
        <taxon>Roseobacteraceae</taxon>
        <taxon>Ruegeria</taxon>
    </lineage>
</organism>
<dbReference type="GO" id="GO:0016197">
    <property type="term" value="P:endosomal transport"/>
    <property type="evidence" value="ECO:0007669"/>
    <property type="project" value="TreeGrafter"/>
</dbReference>
<keyword evidence="2" id="KW-0808">Transferase</keyword>
<dbReference type="SUPFAM" id="SSF53335">
    <property type="entry name" value="S-adenosyl-L-methionine-dependent methyltransferases"/>
    <property type="match status" value="1"/>
</dbReference>
<proteinExistence type="predicted"/>
<dbReference type="EMBL" id="CYPU01000039">
    <property type="protein sequence ID" value="CUH48255.1"/>
    <property type="molecule type" value="Genomic_DNA"/>
</dbReference>
<dbReference type="Pfam" id="PF05050">
    <property type="entry name" value="Methyltransf_21"/>
    <property type="match status" value="1"/>
</dbReference>
<dbReference type="GO" id="GO:0032259">
    <property type="term" value="P:methylation"/>
    <property type="evidence" value="ECO:0007669"/>
    <property type="project" value="UniProtKB-KW"/>
</dbReference>
<dbReference type="RefSeq" id="WP_158507024.1">
    <property type="nucleotide sequence ID" value="NZ_CYPU01000039.1"/>
</dbReference>
<evidence type="ECO:0000313" key="2">
    <source>
        <dbReference type="EMBL" id="CUH48255.1"/>
    </source>
</evidence>
<dbReference type="GO" id="GO:0006888">
    <property type="term" value="P:endoplasmic reticulum to Golgi vesicle-mediated transport"/>
    <property type="evidence" value="ECO:0007669"/>
    <property type="project" value="TreeGrafter"/>
</dbReference>
<reference evidence="2 3" key="1">
    <citation type="submission" date="2015-09" db="EMBL/GenBank/DDBJ databases">
        <authorList>
            <consortium name="Swine Surveillance"/>
        </authorList>
    </citation>
    <scope>NUCLEOTIDE SEQUENCE [LARGE SCALE GENOMIC DNA]</scope>
    <source>
        <strain evidence="2 3">CECT 4292</strain>
    </source>
</reference>
<dbReference type="InterPro" id="IPR006342">
    <property type="entry name" value="FkbM_mtfrase"/>
</dbReference>
<accession>A0A0P1EF67</accession>
<dbReference type="GO" id="GO:0008168">
    <property type="term" value="F:methyltransferase activity"/>
    <property type="evidence" value="ECO:0007669"/>
    <property type="project" value="UniProtKB-KW"/>
</dbReference>
<dbReference type="InterPro" id="IPR029063">
    <property type="entry name" value="SAM-dependent_MTases_sf"/>
</dbReference>
<dbReference type="GO" id="GO:0005737">
    <property type="term" value="C:cytoplasm"/>
    <property type="evidence" value="ECO:0007669"/>
    <property type="project" value="GOC"/>
</dbReference>
<dbReference type="GO" id="GO:0005886">
    <property type="term" value="C:plasma membrane"/>
    <property type="evidence" value="ECO:0007669"/>
    <property type="project" value="TreeGrafter"/>
</dbReference>
<dbReference type="Gene3D" id="3.40.50.150">
    <property type="entry name" value="Vaccinia Virus protein VP39"/>
    <property type="match status" value="1"/>
</dbReference>
<dbReference type="GeneID" id="55493637"/>
<dbReference type="InterPro" id="IPR053202">
    <property type="entry name" value="EGF_Rcpt_Signaling_Reg"/>
</dbReference>